<comment type="caution">
    <text evidence="11">The sequence shown here is derived from an EMBL/GenBank/DDBJ whole genome shotgun (WGS) entry which is preliminary data.</text>
</comment>
<dbReference type="SUPFAM" id="SSF53720">
    <property type="entry name" value="ALDH-like"/>
    <property type="match status" value="1"/>
</dbReference>
<evidence type="ECO:0000256" key="2">
    <source>
        <dbReference type="ARBA" id="ARBA00009986"/>
    </source>
</evidence>
<reference evidence="11" key="1">
    <citation type="journal article" date="2015" name="Nature">
        <title>Complex archaea that bridge the gap between prokaryotes and eukaryotes.</title>
        <authorList>
            <person name="Spang A."/>
            <person name="Saw J.H."/>
            <person name="Jorgensen S.L."/>
            <person name="Zaremba-Niedzwiedzka K."/>
            <person name="Martijn J."/>
            <person name="Lind A.E."/>
            <person name="van Eijk R."/>
            <person name="Schleper C."/>
            <person name="Guy L."/>
            <person name="Ettema T.J."/>
        </authorList>
    </citation>
    <scope>NUCLEOTIDE SEQUENCE</scope>
</reference>
<comment type="catalytic activity">
    <reaction evidence="8">
        <text>L-glutamate 5-semialdehyde + NAD(+) + H2O = L-glutamate + NADH + 2 H(+)</text>
        <dbReference type="Rhea" id="RHEA:30235"/>
        <dbReference type="ChEBI" id="CHEBI:15377"/>
        <dbReference type="ChEBI" id="CHEBI:15378"/>
        <dbReference type="ChEBI" id="CHEBI:29985"/>
        <dbReference type="ChEBI" id="CHEBI:57540"/>
        <dbReference type="ChEBI" id="CHEBI:57945"/>
        <dbReference type="ChEBI" id="CHEBI:58066"/>
        <dbReference type="EC" id="1.2.1.88"/>
    </reaction>
</comment>
<dbReference type="PROSITE" id="PS00687">
    <property type="entry name" value="ALDEHYDE_DEHYDR_GLU"/>
    <property type="match status" value="1"/>
</dbReference>
<dbReference type="FunFam" id="3.40.309.10:FF:000005">
    <property type="entry name" value="1-pyrroline-5-carboxylate dehydrogenase 1"/>
    <property type="match status" value="1"/>
</dbReference>
<dbReference type="PANTHER" id="PTHR42862:SF1">
    <property type="entry name" value="DELTA-1-PYRROLINE-5-CARBOXYLATE DEHYDROGENASE 2, ISOFORM A-RELATED"/>
    <property type="match status" value="1"/>
</dbReference>
<evidence type="ECO:0000256" key="1">
    <source>
        <dbReference type="ARBA" id="ARBA00004786"/>
    </source>
</evidence>
<sequence>MNDRSTDLQVPTNEPVLSYGPGSPERDRIRARLKSLKAETVEIPVVAGGREIRTGQTGEIHPPHELAHTLGVYHKAQGEHVRRAIDAALAARGDWSRMSLDQRAAIFLTAADLLAGPWRDTLNAATMLGQSKNVFQAEIDAACELIDFLRFNVHFARLIEAQQPFSPDGVINRMDYRPLEGFVFALPPFNFTSILCNLPTAPAIMGCTVVWKPASAATYSSWLFYQLLRQAGLPDGVINFVPGDGPIVGPAAVASQHLAGLHFTGSAEVFQQLWRSIGENIGNYRSYPRVVGETGGKDFIVAHVSADVDALATAMGRGAFEYQGQKCSAASRAYIPESLWPRVAERLLADVAAMKMGTVEEFTNFMNAVIDAKAFNRITGAIDAARADSQTEVLIGGGYSDSEGYFIEPTVLRTRDPKSRWMCEEIFGPVLTVYVYPDDQYAETLALADTTSPYGLTGAVFAQDRAAVEQAADALRDAAGNFYINDKPSGAVVNQQPFGGGRASGTDDKAGSWLNLTRWTAPRAIKENLNPPTDFTYPFLQPD</sequence>
<feature type="region of interest" description="Disordered" evidence="9">
    <location>
        <begin position="1"/>
        <end position="24"/>
    </location>
</feature>
<dbReference type="InterPro" id="IPR016160">
    <property type="entry name" value="Ald_DH_CS_CYS"/>
</dbReference>
<dbReference type="InterPro" id="IPR016161">
    <property type="entry name" value="Ald_DH/histidinol_DH"/>
</dbReference>
<dbReference type="Pfam" id="PF00171">
    <property type="entry name" value="Aldedh"/>
    <property type="match status" value="1"/>
</dbReference>
<evidence type="ECO:0000256" key="8">
    <source>
        <dbReference type="ARBA" id="ARBA00048142"/>
    </source>
</evidence>
<protein>
    <recommendedName>
        <fullName evidence="7">L-glutamate gamma-semialdehyde dehydrogenase</fullName>
        <ecNumber evidence="3">1.2.1.88</ecNumber>
    </recommendedName>
    <alternativeName>
        <fullName evidence="7">L-glutamate gamma-semialdehyde dehydrogenase</fullName>
    </alternativeName>
</protein>
<evidence type="ECO:0000256" key="5">
    <source>
        <dbReference type="ARBA" id="ARBA00023027"/>
    </source>
</evidence>
<feature type="domain" description="Aldehyde dehydrogenase" evidence="10">
    <location>
        <begin position="61"/>
        <end position="513"/>
    </location>
</feature>
<keyword evidence="5" id="KW-0520">NAD</keyword>
<evidence type="ECO:0000259" key="10">
    <source>
        <dbReference type="Pfam" id="PF00171"/>
    </source>
</evidence>
<evidence type="ECO:0000256" key="3">
    <source>
        <dbReference type="ARBA" id="ARBA00012884"/>
    </source>
</evidence>
<keyword evidence="4" id="KW-0560">Oxidoreductase</keyword>
<dbReference type="EC" id="1.2.1.88" evidence="3"/>
<dbReference type="Gene3D" id="3.40.309.10">
    <property type="entry name" value="Aldehyde Dehydrogenase, Chain A, domain 2"/>
    <property type="match status" value="1"/>
</dbReference>
<accession>A0A0F9VQ98</accession>
<dbReference type="GO" id="GO:0009898">
    <property type="term" value="C:cytoplasmic side of plasma membrane"/>
    <property type="evidence" value="ECO:0007669"/>
    <property type="project" value="TreeGrafter"/>
</dbReference>
<organism evidence="11">
    <name type="scientific">marine sediment metagenome</name>
    <dbReference type="NCBI Taxonomy" id="412755"/>
    <lineage>
        <taxon>unclassified sequences</taxon>
        <taxon>metagenomes</taxon>
        <taxon>ecological metagenomes</taxon>
    </lineage>
</organism>
<evidence type="ECO:0000256" key="7">
    <source>
        <dbReference type="ARBA" id="ARBA00032259"/>
    </source>
</evidence>
<comment type="similarity">
    <text evidence="2">Belongs to the aldehyde dehydrogenase family.</text>
</comment>
<dbReference type="InterPro" id="IPR015590">
    <property type="entry name" value="Aldehyde_DH_dom"/>
</dbReference>
<dbReference type="GO" id="GO:0010133">
    <property type="term" value="P:L-proline catabolic process to L-glutamate"/>
    <property type="evidence" value="ECO:0007669"/>
    <property type="project" value="UniProtKB-UniPathway"/>
</dbReference>
<dbReference type="InterPro" id="IPR005931">
    <property type="entry name" value="P5CDH/ALDH4A1"/>
</dbReference>
<name>A0A0F9VQ98_9ZZZZ</name>
<dbReference type="InterPro" id="IPR050485">
    <property type="entry name" value="Proline_metab_enzyme"/>
</dbReference>
<evidence type="ECO:0000256" key="9">
    <source>
        <dbReference type="SAM" id="MobiDB-lite"/>
    </source>
</evidence>
<evidence type="ECO:0000256" key="4">
    <source>
        <dbReference type="ARBA" id="ARBA00023002"/>
    </source>
</evidence>
<dbReference type="Gene3D" id="3.40.605.10">
    <property type="entry name" value="Aldehyde Dehydrogenase, Chain A, domain 1"/>
    <property type="match status" value="1"/>
</dbReference>
<dbReference type="InterPro" id="IPR016162">
    <property type="entry name" value="Ald_DH_N"/>
</dbReference>
<dbReference type="InterPro" id="IPR016163">
    <property type="entry name" value="Ald_DH_C"/>
</dbReference>
<evidence type="ECO:0000256" key="6">
    <source>
        <dbReference type="ARBA" id="ARBA00023062"/>
    </source>
</evidence>
<dbReference type="InterPro" id="IPR029510">
    <property type="entry name" value="Ald_DH_CS_GLU"/>
</dbReference>
<dbReference type="FunFam" id="3.40.605.10:FF:000006">
    <property type="entry name" value="1-pyrroline-5-carboxylate dehydrogenase"/>
    <property type="match status" value="1"/>
</dbReference>
<dbReference type="PANTHER" id="PTHR42862">
    <property type="entry name" value="DELTA-1-PYRROLINE-5-CARBOXYLATE DEHYDROGENASE 1, ISOFORM A-RELATED"/>
    <property type="match status" value="1"/>
</dbReference>
<dbReference type="NCBIfam" id="TIGR01236">
    <property type="entry name" value="D1pyr5carbox1"/>
    <property type="match status" value="1"/>
</dbReference>
<evidence type="ECO:0000313" key="11">
    <source>
        <dbReference type="EMBL" id="KKN67943.1"/>
    </source>
</evidence>
<gene>
    <name evidence="11" type="ORF">LCGC14_0456430</name>
</gene>
<dbReference type="GO" id="GO:0003842">
    <property type="term" value="F:L-glutamate gamma-semialdehyde dehydrogenase activity"/>
    <property type="evidence" value="ECO:0007669"/>
    <property type="project" value="UniProtKB-EC"/>
</dbReference>
<dbReference type="UniPathway" id="UPA00261">
    <property type="reaction ID" value="UER00374"/>
</dbReference>
<keyword evidence="6" id="KW-0642">Proline metabolism</keyword>
<proteinExistence type="inferred from homology"/>
<dbReference type="PROSITE" id="PS00070">
    <property type="entry name" value="ALDEHYDE_DEHYDR_CYS"/>
    <property type="match status" value="1"/>
</dbReference>
<dbReference type="EMBL" id="LAZR01000462">
    <property type="protein sequence ID" value="KKN67943.1"/>
    <property type="molecule type" value="Genomic_DNA"/>
</dbReference>
<dbReference type="AlphaFoldDB" id="A0A0F9VQ98"/>
<comment type="pathway">
    <text evidence="1">Amino-acid degradation; L-proline degradation into L-glutamate; L-glutamate from L-proline: step 2/2.</text>
</comment>
<dbReference type="CDD" id="cd07123">
    <property type="entry name" value="ALDH_F4-17_P5CDH"/>
    <property type="match status" value="1"/>
</dbReference>